<dbReference type="Proteomes" id="UP000600307">
    <property type="component" value="Unassembled WGS sequence"/>
</dbReference>
<dbReference type="EMBL" id="JADOBH010000002">
    <property type="protein sequence ID" value="MBF7956131.1"/>
    <property type="molecule type" value="Genomic_DNA"/>
</dbReference>
<accession>A0ABS0DQH3</accession>
<evidence type="ECO:0000313" key="2">
    <source>
        <dbReference type="Proteomes" id="UP000600307"/>
    </source>
</evidence>
<dbReference type="Gene3D" id="2.40.10.270">
    <property type="entry name" value="Bacteriophage SPP1 head-tail adaptor protein"/>
    <property type="match status" value="1"/>
</dbReference>
<dbReference type="InterPro" id="IPR038666">
    <property type="entry name" value="SSP1_head-tail_sf"/>
</dbReference>
<keyword evidence="2" id="KW-1185">Reference proteome</keyword>
<protein>
    <submittedName>
        <fullName evidence="1">Phage head closure protein</fullName>
    </submittedName>
</protein>
<sequence length="111" mass="12669">MSTLRAGDLKHRITLRKGAIVRDQSGSPQSTFETVSTVWSAVEAISNRKIRTLDQGQVVETMMFTIRPRSDVGIDWQVLYRERLFTVRAVDRTLPDRALITAEADTRHDRV</sequence>
<evidence type="ECO:0000313" key="1">
    <source>
        <dbReference type="EMBL" id="MBF7956131.1"/>
    </source>
</evidence>
<reference evidence="1 2" key="1">
    <citation type="submission" date="2020-11" db="EMBL/GenBank/DDBJ databases">
        <title>Taxonomic investigation of Rahnella spp.</title>
        <authorList>
            <person name="Lee S.D."/>
        </authorList>
    </citation>
    <scope>NUCLEOTIDE SEQUENCE [LARGE SCALE GENOMIC DNA]</scope>
    <source>
        <strain evidence="1 2">SAP-10</strain>
    </source>
</reference>
<dbReference type="NCBIfam" id="TIGR01563">
    <property type="entry name" value="gp16_SPP1"/>
    <property type="match status" value="1"/>
</dbReference>
<dbReference type="RefSeq" id="WP_195817267.1">
    <property type="nucleotide sequence ID" value="NZ_JADOBH010000002.1"/>
</dbReference>
<organism evidence="1 2">
    <name type="scientific">Rahnella victoriana</name>
    <dbReference type="NCBI Taxonomy" id="1510570"/>
    <lineage>
        <taxon>Bacteria</taxon>
        <taxon>Pseudomonadati</taxon>
        <taxon>Pseudomonadota</taxon>
        <taxon>Gammaproteobacteria</taxon>
        <taxon>Enterobacterales</taxon>
        <taxon>Yersiniaceae</taxon>
        <taxon>Rahnella</taxon>
    </lineage>
</organism>
<comment type="caution">
    <text evidence="1">The sequence shown here is derived from an EMBL/GenBank/DDBJ whole genome shotgun (WGS) entry which is preliminary data.</text>
</comment>
<name>A0ABS0DQH3_9GAMM</name>
<proteinExistence type="predicted"/>
<dbReference type="InterPro" id="IPR008767">
    <property type="entry name" value="Phage_SPP1_head-tail_adaptor"/>
</dbReference>
<dbReference type="Pfam" id="PF05521">
    <property type="entry name" value="Phage_HCP"/>
    <property type="match status" value="1"/>
</dbReference>
<gene>
    <name evidence="1" type="ORF">IV431_11245</name>
</gene>